<dbReference type="EMBL" id="FWZT01000013">
    <property type="protein sequence ID" value="SMF42615.1"/>
    <property type="molecule type" value="Genomic_DNA"/>
</dbReference>
<dbReference type="STRING" id="1513793.SAMN06296036_1139"/>
<sequence length="381" mass="42246">MKVHVKLLFFAVALVSCESQQELSQRSGERKAFEHEAFNPLDLDPTNPDGGIVEGRLERLTPEENLRRKQQNELQPIIWGDSVAGISMATTYDQARDILAEPVGSVRTTEFFPEGIRVNWLQSDPKIPSMIIIDSEYKGSLSLSAELDFVMGESALPTDQEPEAFMKRIGALLEGEDPATYDCLTVFTCRLEEGENFLTFDFAKGGMLWDNGDSSLQIMYFTSSRQLRPFLTTPFIYGQSVAGVSKTTTRAEAEDFLGPPLLDNNGFFFYDNFNFVVQWLETDLPGIIIAQDGFRGAFQLRADSQYSIGDSLRGLAPDDEVNPTGLAKALYRTLHNAAGSDCIANNECSVVDGEDVVEIQLPNGFFGVSKDGNLNLDYFGM</sequence>
<gene>
    <name evidence="1" type="ORF">SAMN06296036_1139</name>
</gene>
<protein>
    <recommendedName>
        <fullName evidence="3">Lipoprotein</fullName>
    </recommendedName>
</protein>
<evidence type="ECO:0008006" key="3">
    <source>
        <dbReference type="Google" id="ProtNLM"/>
    </source>
</evidence>
<dbReference type="Proteomes" id="UP000192907">
    <property type="component" value="Unassembled WGS sequence"/>
</dbReference>
<dbReference type="PROSITE" id="PS51257">
    <property type="entry name" value="PROKAR_LIPOPROTEIN"/>
    <property type="match status" value="1"/>
</dbReference>
<dbReference type="AlphaFoldDB" id="A0A1Y6C2J0"/>
<name>A0A1Y6C2J0_9BACT</name>
<evidence type="ECO:0000313" key="1">
    <source>
        <dbReference type="EMBL" id="SMF42615.1"/>
    </source>
</evidence>
<organism evidence="1 2">
    <name type="scientific">Pseudobacteriovorax antillogorgiicola</name>
    <dbReference type="NCBI Taxonomy" id="1513793"/>
    <lineage>
        <taxon>Bacteria</taxon>
        <taxon>Pseudomonadati</taxon>
        <taxon>Bdellovibrionota</taxon>
        <taxon>Oligoflexia</taxon>
        <taxon>Oligoflexales</taxon>
        <taxon>Pseudobacteriovoracaceae</taxon>
        <taxon>Pseudobacteriovorax</taxon>
    </lineage>
</organism>
<keyword evidence="2" id="KW-1185">Reference proteome</keyword>
<reference evidence="2" key="1">
    <citation type="submission" date="2017-04" db="EMBL/GenBank/DDBJ databases">
        <authorList>
            <person name="Varghese N."/>
            <person name="Submissions S."/>
        </authorList>
    </citation>
    <scope>NUCLEOTIDE SEQUENCE [LARGE SCALE GENOMIC DNA]</scope>
    <source>
        <strain evidence="2">RKEM611</strain>
    </source>
</reference>
<accession>A0A1Y6C2J0</accession>
<dbReference type="RefSeq" id="WP_132320986.1">
    <property type="nucleotide sequence ID" value="NZ_FWZT01000013.1"/>
</dbReference>
<proteinExistence type="predicted"/>
<dbReference type="OrthoDB" id="5311945at2"/>
<evidence type="ECO:0000313" key="2">
    <source>
        <dbReference type="Proteomes" id="UP000192907"/>
    </source>
</evidence>